<feature type="region of interest" description="Disordered" evidence="2">
    <location>
        <begin position="1"/>
        <end position="46"/>
    </location>
</feature>
<sequence>MADDDWFSGEAGGEEGGKSGKKNQKRRAKAKKGKSSISQENQVDPVEELRQRLADAKINKDHTLAGKLRQQLWIVQDLAAGVKPKVDQDDKDGQAMVEEFERTGIISLPSNDAANPANKAEEKASKSEPVFFTPVAGGAVVEDKQFKNLKKKLKQIETLKEKQKKGEKLESNQLEKIKSEASVRKEIQETEELISRLSAEIKS</sequence>
<evidence type="ECO:0000256" key="1">
    <source>
        <dbReference type="SAM" id="Coils"/>
    </source>
</evidence>
<evidence type="ECO:0000313" key="3">
    <source>
        <dbReference type="EnsemblMetazoa" id="XP_030837569"/>
    </source>
</evidence>
<dbReference type="OMA" id="NQMAKVE"/>
<accession>A0A7M7NJV9</accession>
<protein>
    <submittedName>
        <fullName evidence="3">Uncharacterized protein</fullName>
    </submittedName>
</protein>
<dbReference type="Proteomes" id="UP000007110">
    <property type="component" value="Unassembled WGS sequence"/>
</dbReference>
<keyword evidence="1" id="KW-0175">Coiled coil</keyword>
<evidence type="ECO:0000256" key="2">
    <source>
        <dbReference type="SAM" id="MobiDB-lite"/>
    </source>
</evidence>
<dbReference type="InParanoid" id="A0A7M7NJV9"/>
<reference evidence="4" key="1">
    <citation type="submission" date="2015-02" db="EMBL/GenBank/DDBJ databases">
        <title>Genome sequencing for Strongylocentrotus purpuratus.</title>
        <authorList>
            <person name="Murali S."/>
            <person name="Liu Y."/>
            <person name="Vee V."/>
            <person name="English A."/>
            <person name="Wang M."/>
            <person name="Skinner E."/>
            <person name="Han Y."/>
            <person name="Muzny D.M."/>
            <person name="Worley K.C."/>
            <person name="Gibbs R.A."/>
        </authorList>
    </citation>
    <scope>NUCLEOTIDE SEQUENCE</scope>
</reference>
<dbReference type="GeneID" id="105439734"/>
<reference evidence="3" key="2">
    <citation type="submission" date="2021-01" db="UniProtKB">
        <authorList>
            <consortium name="EnsemblMetazoa"/>
        </authorList>
    </citation>
    <scope>IDENTIFICATION</scope>
</reference>
<proteinExistence type="predicted"/>
<keyword evidence="4" id="KW-1185">Reference proteome</keyword>
<feature type="compositionally biased region" description="Basic residues" evidence="2">
    <location>
        <begin position="19"/>
        <end position="34"/>
    </location>
</feature>
<name>A0A7M7NJV9_STRPU</name>
<dbReference type="OrthoDB" id="10067701at2759"/>
<dbReference type="AlphaFoldDB" id="A0A7M7NJV9"/>
<dbReference type="EnsemblMetazoa" id="XM_030981709">
    <property type="protein sequence ID" value="XP_030837569"/>
    <property type="gene ID" value="LOC105439734"/>
</dbReference>
<feature type="region of interest" description="Disordered" evidence="2">
    <location>
        <begin position="103"/>
        <end position="126"/>
    </location>
</feature>
<dbReference type="KEGG" id="spu:105439734"/>
<dbReference type="RefSeq" id="XP_030837569.1">
    <property type="nucleotide sequence ID" value="XM_030981709.1"/>
</dbReference>
<organism evidence="3 4">
    <name type="scientific">Strongylocentrotus purpuratus</name>
    <name type="common">Purple sea urchin</name>
    <dbReference type="NCBI Taxonomy" id="7668"/>
    <lineage>
        <taxon>Eukaryota</taxon>
        <taxon>Metazoa</taxon>
        <taxon>Echinodermata</taxon>
        <taxon>Eleutherozoa</taxon>
        <taxon>Echinozoa</taxon>
        <taxon>Echinoidea</taxon>
        <taxon>Euechinoidea</taxon>
        <taxon>Echinacea</taxon>
        <taxon>Camarodonta</taxon>
        <taxon>Echinidea</taxon>
        <taxon>Strongylocentrotidae</taxon>
        <taxon>Strongylocentrotus</taxon>
    </lineage>
</organism>
<feature type="coiled-coil region" evidence="1">
    <location>
        <begin position="146"/>
        <end position="200"/>
    </location>
</feature>
<evidence type="ECO:0000313" key="4">
    <source>
        <dbReference type="Proteomes" id="UP000007110"/>
    </source>
</evidence>